<accession>A0A840VMI4</accession>
<dbReference type="InterPro" id="IPR012347">
    <property type="entry name" value="Ferritin-like"/>
</dbReference>
<dbReference type="InterPro" id="IPR019243">
    <property type="entry name" value="DUF2202"/>
</dbReference>
<dbReference type="RefSeq" id="WP_183266397.1">
    <property type="nucleotide sequence ID" value="NZ_JACHFJ010000006.1"/>
</dbReference>
<name>A0A840VMI4_9PROT</name>
<evidence type="ECO:0000313" key="3">
    <source>
        <dbReference type="Proteomes" id="UP000553706"/>
    </source>
</evidence>
<dbReference type="InterPro" id="IPR009078">
    <property type="entry name" value="Ferritin-like_SF"/>
</dbReference>
<dbReference type="SUPFAM" id="SSF47240">
    <property type="entry name" value="Ferritin-like"/>
    <property type="match status" value="1"/>
</dbReference>
<sequence length="212" mass="24197">MFENAMTGKGVNRFDQAEFGAHRAAHVAQMRAKIATYQPGELTDAEREDLLLMREEEKIARDVYVRLHERWGLRPFANISGSEQAHMDMMLALLEHYGLPDPAHDLQPGKFHKAALQKLHDDLVEKGLQSQENAVQIGLLIEELDIADLQKALAHTAKPEIRAVYAELERGSRNHMRAFYRWKQHMGIDYRAAHLPQDELVRIALSAHETCS</sequence>
<dbReference type="Pfam" id="PF09968">
    <property type="entry name" value="DUF2202"/>
    <property type="match status" value="1"/>
</dbReference>
<dbReference type="AlphaFoldDB" id="A0A840VMI4"/>
<evidence type="ECO:0000313" key="2">
    <source>
        <dbReference type="EMBL" id="MBB5373389.1"/>
    </source>
</evidence>
<dbReference type="EMBL" id="JACHFJ010000006">
    <property type="protein sequence ID" value="MBB5373389.1"/>
    <property type="molecule type" value="Genomic_DNA"/>
</dbReference>
<comment type="caution">
    <text evidence="2">The sequence shown here is derived from an EMBL/GenBank/DDBJ whole genome shotgun (WGS) entry which is preliminary data.</text>
</comment>
<evidence type="ECO:0000259" key="1">
    <source>
        <dbReference type="Pfam" id="PF09968"/>
    </source>
</evidence>
<dbReference type="CDD" id="cd01048">
    <property type="entry name" value="Ferritin_like_AB2"/>
    <property type="match status" value="1"/>
</dbReference>
<reference evidence="2 3" key="1">
    <citation type="submission" date="2020-08" db="EMBL/GenBank/DDBJ databases">
        <title>Genomic Encyclopedia of Type Strains, Phase IV (KMG-IV): sequencing the most valuable type-strain genomes for metagenomic binning, comparative biology and taxonomic classification.</title>
        <authorList>
            <person name="Goeker M."/>
        </authorList>
    </citation>
    <scope>NUCLEOTIDE SEQUENCE [LARGE SCALE GENOMIC DNA]</scope>
    <source>
        <strain evidence="2 3">DSM 27026</strain>
    </source>
</reference>
<keyword evidence="3" id="KW-1185">Reference proteome</keyword>
<gene>
    <name evidence="2" type="ORF">HNP71_001649</name>
</gene>
<feature type="domain" description="DUF2202" evidence="1">
    <location>
        <begin position="47"/>
        <end position="203"/>
    </location>
</feature>
<dbReference type="Proteomes" id="UP000553706">
    <property type="component" value="Unassembled WGS sequence"/>
</dbReference>
<proteinExistence type="predicted"/>
<protein>
    <recommendedName>
        <fullName evidence="1">DUF2202 domain-containing protein</fullName>
    </recommendedName>
</protein>
<dbReference type="Gene3D" id="1.20.1260.10">
    <property type="match status" value="1"/>
</dbReference>
<organism evidence="2 3">
    <name type="scientific">Acidocella aromatica</name>
    <dbReference type="NCBI Taxonomy" id="1303579"/>
    <lineage>
        <taxon>Bacteria</taxon>
        <taxon>Pseudomonadati</taxon>
        <taxon>Pseudomonadota</taxon>
        <taxon>Alphaproteobacteria</taxon>
        <taxon>Acetobacterales</taxon>
        <taxon>Acidocellaceae</taxon>
        <taxon>Acidocella</taxon>
    </lineage>
</organism>